<dbReference type="EMBL" id="JAWDGP010007748">
    <property type="protein sequence ID" value="KAK3706272.1"/>
    <property type="molecule type" value="Genomic_DNA"/>
</dbReference>
<keyword evidence="3" id="KW-1185">Reference proteome</keyword>
<feature type="region of interest" description="Disordered" evidence="1">
    <location>
        <begin position="168"/>
        <end position="193"/>
    </location>
</feature>
<dbReference type="Proteomes" id="UP001283361">
    <property type="component" value="Unassembled WGS sequence"/>
</dbReference>
<accession>A0AAE0XRW4</accession>
<proteinExistence type="predicted"/>
<gene>
    <name evidence="2" type="ORF">RRG08_056489</name>
</gene>
<sequence>MGAEHESEIFSMELAAKASRRSPGSSLVTSHSGTMGNTEPEFNIYASLYKSKIYSLPFPFFATPTIGEKHWGEDHILLRDISSPAVPPPSFGSVNYVLICPVETGSTLRMISHPTTKSPIGEERRVAKASQTIPYVKDDPRNEKVEPTSVPHRRFRAATLCLGLELAGRTPRGRPTVDTPRVTGPGPGPSPPVQLAVPGLEVLISGLTRRAGPGGVPSHVRNGCWRSAASAELSIPLALHLRVHRLLESPGNCSHGQVVKLDLCQMRLLASMSRSWRQVGFHGDSSEISLCEDLLGRPVEVTFPDASYNELVTFWGQRRILQGKPSHI</sequence>
<evidence type="ECO:0000256" key="1">
    <source>
        <dbReference type="SAM" id="MobiDB-lite"/>
    </source>
</evidence>
<reference evidence="2" key="1">
    <citation type="journal article" date="2023" name="G3 (Bethesda)">
        <title>A reference genome for the long-term kleptoplast-retaining sea slug Elysia crispata morphotype clarki.</title>
        <authorList>
            <person name="Eastman K.E."/>
            <person name="Pendleton A.L."/>
            <person name="Shaikh M.A."/>
            <person name="Suttiyut T."/>
            <person name="Ogas R."/>
            <person name="Tomko P."/>
            <person name="Gavelis G."/>
            <person name="Widhalm J.R."/>
            <person name="Wisecaver J.H."/>
        </authorList>
    </citation>
    <scope>NUCLEOTIDE SEQUENCE</scope>
    <source>
        <strain evidence="2">ECLA1</strain>
    </source>
</reference>
<evidence type="ECO:0000313" key="3">
    <source>
        <dbReference type="Proteomes" id="UP001283361"/>
    </source>
</evidence>
<dbReference type="AlphaFoldDB" id="A0AAE0XRW4"/>
<evidence type="ECO:0000313" key="2">
    <source>
        <dbReference type="EMBL" id="KAK3706272.1"/>
    </source>
</evidence>
<comment type="caution">
    <text evidence="2">The sequence shown here is derived from an EMBL/GenBank/DDBJ whole genome shotgun (WGS) entry which is preliminary data.</text>
</comment>
<organism evidence="2 3">
    <name type="scientific">Elysia crispata</name>
    <name type="common">lettuce slug</name>
    <dbReference type="NCBI Taxonomy" id="231223"/>
    <lineage>
        <taxon>Eukaryota</taxon>
        <taxon>Metazoa</taxon>
        <taxon>Spiralia</taxon>
        <taxon>Lophotrochozoa</taxon>
        <taxon>Mollusca</taxon>
        <taxon>Gastropoda</taxon>
        <taxon>Heterobranchia</taxon>
        <taxon>Euthyneura</taxon>
        <taxon>Panpulmonata</taxon>
        <taxon>Sacoglossa</taxon>
        <taxon>Placobranchoidea</taxon>
        <taxon>Plakobranchidae</taxon>
        <taxon>Elysia</taxon>
    </lineage>
</organism>
<protein>
    <submittedName>
        <fullName evidence="2">Uncharacterized protein</fullName>
    </submittedName>
</protein>
<name>A0AAE0XRW4_9GAST</name>